<gene>
    <name evidence="2" type="ORF">T1815_20551</name>
</gene>
<protein>
    <submittedName>
        <fullName evidence="2">Uncharacterized protein</fullName>
    </submittedName>
</protein>
<evidence type="ECO:0000313" key="3">
    <source>
        <dbReference type="Proteomes" id="UP000049472"/>
    </source>
</evidence>
<dbReference type="Proteomes" id="UP000049472">
    <property type="component" value="Unassembled WGS sequence"/>
</dbReference>
<dbReference type="AlphaFoldDB" id="A0A0M6WRR2"/>
<keyword evidence="1" id="KW-0812">Transmembrane</keyword>
<keyword evidence="1" id="KW-1133">Transmembrane helix</keyword>
<reference evidence="3" key="1">
    <citation type="submission" date="2015-05" db="EMBL/GenBank/DDBJ databases">
        <authorList>
            <consortium name="Pathogen Informatics"/>
        </authorList>
    </citation>
    <scope>NUCLEOTIDE SEQUENCE [LARGE SCALE GENOMIC DNA]</scope>
    <source>
        <strain evidence="3">T1-815</strain>
    </source>
</reference>
<keyword evidence="1" id="KW-0472">Membrane</keyword>
<feature type="transmembrane region" description="Helical" evidence="1">
    <location>
        <begin position="86"/>
        <end position="105"/>
    </location>
</feature>
<sequence>MINEEKVRELFNIALCDSKSDDSRVQKQSASYYGWDYIWKESLKSFFTGTFAFAGLVVMWVAVNAAELLDRINKLDFKAIGVTIGILYIAFMAVYIFVTIVVYTARYKAGRREVRNYADHLKAVGRIYSREEKIKR</sequence>
<dbReference type="EMBL" id="CVRQ01000022">
    <property type="protein sequence ID" value="CRL39313.1"/>
    <property type="molecule type" value="Genomic_DNA"/>
</dbReference>
<accession>A0A0M6WRR2</accession>
<evidence type="ECO:0000313" key="2">
    <source>
        <dbReference type="EMBL" id="CRL39313.1"/>
    </source>
</evidence>
<dbReference type="RefSeq" id="WP_055062134.1">
    <property type="nucleotide sequence ID" value="NZ_AP031452.1"/>
</dbReference>
<feature type="transmembrane region" description="Helical" evidence="1">
    <location>
        <begin position="46"/>
        <end position="66"/>
    </location>
</feature>
<name>A0A0M6WRR2_9FIRM</name>
<keyword evidence="3" id="KW-1185">Reference proteome</keyword>
<evidence type="ECO:0000256" key="1">
    <source>
        <dbReference type="SAM" id="Phobius"/>
    </source>
</evidence>
<proteinExistence type="predicted"/>
<organism evidence="2 3">
    <name type="scientific">Agathobacter rectalis</name>
    <dbReference type="NCBI Taxonomy" id="39491"/>
    <lineage>
        <taxon>Bacteria</taxon>
        <taxon>Bacillati</taxon>
        <taxon>Bacillota</taxon>
        <taxon>Clostridia</taxon>
        <taxon>Lachnospirales</taxon>
        <taxon>Lachnospiraceae</taxon>
        <taxon>Agathobacter</taxon>
    </lineage>
</organism>